<evidence type="ECO:0000256" key="3">
    <source>
        <dbReference type="ARBA" id="ARBA00022741"/>
    </source>
</evidence>
<evidence type="ECO:0000313" key="8">
    <source>
        <dbReference type="Proteomes" id="UP000275772"/>
    </source>
</evidence>
<feature type="region of interest" description="Disordered" evidence="5">
    <location>
        <begin position="145"/>
        <end position="170"/>
    </location>
</feature>
<dbReference type="GO" id="GO:0005524">
    <property type="term" value="F:ATP binding"/>
    <property type="evidence" value="ECO:0007669"/>
    <property type="project" value="UniProtKB-KW"/>
</dbReference>
<evidence type="ECO:0000313" key="7">
    <source>
        <dbReference type="EMBL" id="SZF04273.1"/>
    </source>
</evidence>
<keyword evidence="3" id="KW-0547">Nucleotide-binding</keyword>
<dbReference type="GO" id="GO:0006744">
    <property type="term" value="P:ubiquinone biosynthetic process"/>
    <property type="evidence" value="ECO:0007669"/>
    <property type="project" value="TreeGrafter"/>
</dbReference>
<accession>A0A383UV99</accession>
<evidence type="ECO:0000256" key="2">
    <source>
        <dbReference type="ARBA" id="ARBA00022679"/>
    </source>
</evidence>
<dbReference type="InterPro" id="IPR011009">
    <property type="entry name" value="Kinase-like_dom_sf"/>
</dbReference>
<evidence type="ECO:0000256" key="1">
    <source>
        <dbReference type="ARBA" id="ARBA00009670"/>
    </source>
</evidence>
<keyword evidence="4" id="KW-0067">ATP-binding</keyword>
<feature type="compositionally biased region" description="Basic and acidic residues" evidence="5">
    <location>
        <begin position="145"/>
        <end position="156"/>
    </location>
</feature>
<evidence type="ECO:0000256" key="4">
    <source>
        <dbReference type="ARBA" id="ARBA00022840"/>
    </source>
</evidence>
<dbReference type="GO" id="GO:0016740">
    <property type="term" value="F:transferase activity"/>
    <property type="evidence" value="ECO:0007669"/>
    <property type="project" value="UniProtKB-KW"/>
</dbReference>
<dbReference type="AlphaFoldDB" id="A0A383UV99"/>
<organism evidence="7 8">
    <name type="scientific">Blumeria hordei</name>
    <name type="common">Barley powdery mildew</name>
    <name type="synonym">Blumeria graminis f. sp. hordei</name>
    <dbReference type="NCBI Taxonomy" id="2867405"/>
    <lineage>
        <taxon>Eukaryota</taxon>
        <taxon>Fungi</taxon>
        <taxon>Dikarya</taxon>
        <taxon>Ascomycota</taxon>
        <taxon>Pezizomycotina</taxon>
        <taxon>Leotiomycetes</taxon>
        <taxon>Erysiphales</taxon>
        <taxon>Erysiphaceae</taxon>
        <taxon>Blumeria</taxon>
    </lineage>
</organism>
<gene>
    <name evidence="7" type="ORF">BLGHR1_15069</name>
</gene>
<dbReference type="Proteomes" id="UP000275772">
    <property type="component" value="Unassembled WGS sequence"/>
</dbReference>
<dbReference type="Pfam" id="PF03109">
    <property type="entry name" value="ABC1"/>
    <property type="match status" value="1"/>
</dbReference>
<reference evidence="7 8" key="1">
    <citation type="submission" date="2017-11" db="EMBL/GenBank/DDBJ databases">
        <authorList>
            <person name="Kracher B."/>
        </authorList>
    </citation>
    <scope>NUCLEOTIDE SEQUENCE [LARGE SCALE GENOMIC DNA]</scope>
    <source>
        <strain evidence="7 8">RACE1</strain>
    </source>
</reference>
<dbReference type="PANTHER" id="PTHR43851">
    <property type="match status" value="1"/>
</dbReference>
<evidence type="ECO:0000259" key="6">
    <source>
        <dbReference type="Pfam" id="PF03109"/>
    </source>
</evidence>
<protein>
    <recommendedName>
        <fullName evidence="6">ABC1 atypical kinase-like domain-containing protein</fullName>
    </recommendedName>
</protein>
<keyword evidence="2" id="KW-0808">Transferase</keyword>
<feature type="compositionally biased region" description="Polar residues" evidence="5">
    <location>
        <begin position="245"/>
        <end position="263"/>
    </location>
</feature>
<dbReference type="InterPro" id="IPR051409">
    <property type="entry name" value="Atypical_kinase_ADCK"/>
</dbReference>
<dbReference type="VEuPathDB" id="FungiDB:BLGHR1_15069"/>
<evidence type="ECO:0000256" key="5">
    <source>
        <dbReference type="SAM" id="MobiDB-lite"/>
    </source>
</evidence>
<comment type="similarity">
    <text evidence="1">Belongs to the protein kinase superfamily. ADCK protein kinase family.</text>
</comment>
<name>A0A383UV99_BLUHO</name>
<feature type="region of interest" description="Disordered" evidence="5">
    <location>
        <begin position="245"/>
        <end position="264"/>
    </location>
</feature>
<feature type="compositionally biased region" description="Polar residues" evidence="5">
    <location>
        <begin position="81"/>
        <end position="108"/>
    </location>
</feature>
<feature type="region of interest" description="Disordered" evidence="5">
    <location>
        <begin position="55"/>
        <end position="110"/>
    </location>
</feature>
<proteinExistence type="inferred from homology"/>
<feature type="domain" description="ABC1 atypical kinase-like" evidence="6">
    <location>
        <begin position="375"/>
        <end position="617"/>
    </location>
</feature>
<dbReference type="CDD" id="cd13970">
    <property type="entry name" value="ABC1_ADCK3"/>
    <property type="match status" value="1"/>
</dbReference>
<dbReference type="SUPFAM" id="SSF56112">
    <property type="entry name" value="Protein kinase-like (PK-like)"/>
    <property type="match status" value="1"/>
</dbReference>
<dbReference type="InterPro" id="IPR034646">
    <property type="entry name" value="ADCK3_dom"/>
</dbReference>
<dbReference type="InterPro" id="IPR004147">
    <property type="entry name" value="ABC1_dom"/>
</dbReference>
<dbReference type="EMBL" id="UNSH01000064">
    <property type="protein sequence ID" value="SZF04273.1"/>
    <property type="molecule type" value="Genomic_DNA"/>
</dbReference>
<dbReference type="PANTHER" id="PTHR43851:SF3">
    <property type="entry name" value="COENZYME Q8"/>
    <property type="match status" value="1"/>
</dbReference>
<sequence length="722" mass="80172">MSGRIILDLVAVLNATRLVAKKHVVLRKNQIELYSKSSSLAEAICNQAEVILYPVKPAPDNGTKPNDSVSRRTRASRLKNNENSPDQSTASNPDHTSATSISSQTQEPHMNEGIIKVSENTSLSQLERVTNDVQQGATQKIIADEIKHPKSISEHAKHGRNSGKPILVNSQDPKVIKDESEQLLIPKEINTNLFHSQRVARMLGGKIQGNLKSNAELRTSIKAPTDFEDFTISRGDHSLLVTPKTSEAQVQKEQTASSTSNANLKVLKETATDEAPPYASKNLRESEVPSSRISRLWNYGGLAAGMLGGVVSESIRRAASGGGGSEGSYLLTAGNMDRLVAKLSRMRGAALKLGQMLSFQDSKVIPASVQEVLQRVQDHADYMPSYQRDQVLIENLGPGWRDQFSSFDETPLAAASIGQVHRAILKSNGIPVAVKIQYPGVANSIDSDLNNLKVLLMASKLLPKGLYLDKTIDNARTELAWECDYEREAECGRRFKNLLHDESDVLVPEFYAEASGRQVLTMEFMNGIGITKIKGLNQDQKDWIGTQVLRLCLREITEFRFMQTDPNWTNFLFNTETQKLELLDFGASREYPVDFVTKYSQLLAAASKSDKSSIREISISLGYLTGYESKKMLDAHVTSILTLAEPFLESSPSVYDFRDQTITDRVRELIPVMMRERLTPPPEETYSLHRKLSGAFLLCARLGSRVPCRKLFEDSFSRSQLL</sequence>